<dbReference type="SUPFAM" id="SSF51569">
    <property type="entry name" value="Aldolase"/>
    <property type="match status" value="1"/>
</dbReference>
<reference evidence="10 11" key="1">
    <citation type="submission" date="2015-11" db="EMBL/GenBank/DDBJ databases">
        <title>Genomic analysis of 38 Legionella species identifies large and diverse effector repertoires.</title>
        <authorList>
            <person name="Burstein D."/>
            <person name="Amaro F."/>
            <person name="Zusman T."/>
            <person name="Lifshitz Z."/>
            <person name="Cohen O."/>
            <person name="Gilbert J.A."/>
            <person name="Pupko T."/>
            <person name="Shuman H.A."/>
            <person name="Segal G."/>
        </authorList>
    </citation>
    <scope>NUCLEOTIDE SEQUENCE [LARGE SCALE GENOMIC DNA]</scope>
    <source>
        <strain evidence="10 11">ATCC 49180</strain>
    </source>
</reference>
<evidence type="ECO:0000313" key="10">
    <source>
        <dbReference type="EMBL" id="KTD71237.1"/>
    </source>
</evidence>
<dbReference type="GO" id="GO:0009423">
    <property type="term" value="P:chorismate biosynthetic process"/>
    <property type="evidence" value="ECO:0007669"/>
    <property type="project" value="UniProtKB-UniPathway"/>
</dbReference>
<evidence type="ECO:0000256" key="7">
    <source>
        <dbReference type="ARBA" id="ARBA00047508"/>
    </source>
</evidence>
<evidence type="ECO:0000259" key="9">
    <source>
        <dbReference type="Pfam" id="PF00793"/>
    </source>
</evidence>
<dbReference type="InterPro" id="IPR013785">
    <property type="entry name" value="Aldolase_TIM"/>
</dbReference>
<dbReference type="AlphaFoldDB" id="A0A0W0ZPS7"/>
<name>A0A0W0ZPS7_9GAMM</name>
<comment type="pathway">
    <text evidence="2 8">Metabolic intermediate biosynthesis; chorismate biosynthesis; chorismate from D-erythrose 4-phosphate and phosphoenolpyruvate: step 1/7.</text>
</comment>
<comment type="similarity">
    <text evidence="3 8">Belongs to the class-I DAHP synthase family.</text>
</comment>
<keyword evidence="4 8" id="KW-0028">Amino-acid biosynthesis</keyword>
<gene>
    <name evidence="10" type="primary">aroF</name>
    <name evidence="10" type="ORF">Ltuc_2596</name>
</gene>
<keyword evidence="6 8" id="KW-0057">Aromatic amino acid biosynthesis</keyword>
<dbReference type="InterPro" id="IPR006219">
    <property type="entry name" value="DAHP_synth_1"/>
</dbReference>
<dbReference type="InterPro" id="IPR006218">
    <property type="entry name" value="DAHP1/KDSA"/>
</dbReference>
<evidence type="ECO:0000256" key="6">
    <source>
        <dbReference type="ARBA" id="ARBA00023141"/>
    </source>
</evidence>
<dbReference type="PANTHER" id="PTHR21225:SF12">
    <property type="entry name" value="PHOSPHO-2-DEHYDRO-3-DEOXYHEPTONATE ALDOLASE, TYROSINE-INHIBITED"/>
    <property type="match status" value="1"/>
</dbReference>
<dbReference type="RefSeq" id="WP_058521808.1">
    <property type="nucleotide sequence ID" value="NZ_CAAAIP010000002.1"/>
</dbReference>
<sequence length="358" mass="39882">MSYSVLKKLPPVEEVIQEIPLSHAASQQIARDREEIKAILEGRDHRLLMIVGPCSAWPKKAVLEYAKQLAKLNEKVKHELKLIMRVYIQKPRTTKGWTGPVNQPDLFSPPDIAAGIKYTRDMMIKVIEMGLPIADEALFTHNAKGFLELLSWVAIGARSSEDQEHRIFASALDCAVGLKNPTHGSLAVGVNSIVASQHAHVAVFDGYEVQTHGNHHAHLVLRGSNHAPNYSIAHLKEVKCSMDLHHIANPSVIVDVSHDNCLVDGKKNHQLQPSIAFRVLKNLKKHPDLKSLVKGFMVESFIKEGSQKVDPMNSEALDLSGLSITDPCLSWEQTETFLLELAKLRSLEKKELPMEELV</sequence>
<evidence type="ECO:0000256" key="5">
    <source>
        <dbReference type="ARBA" id="ARBA00022679"/>
    </source>
</evidence>
<dbReference type="Gene3D" id="3.20.20.70">
    <property type="entry name" value="Aldolase class I"/>
    <property type="match status" value="1"/>
</dbReference>
<evidence type="ECO:0000256" key="3">
    <source>
        <dbReference type="ARBA" id="ARBA00007985"/>
    </source>
</evidence>
<evidence type="ECO:0000313" key="11">
    <source>
        <dbReference type="Proteomes" id="UP000054693"/>
    </source>
</evidence>
<evidence type="ECO:0000256" key="4">
    <source>
        <dbReference type="ARBA" id="ARBA00022605"/>
    </source>
</evidence>
<feature type="domain" description="DAHP synthetase I/KDSA" evidence="9">
    <location>
        <begin position="38"/>
        <end position="336"/>
    </location>
</feature>
<dbReference type="PANTHER" id="PTHR21225">
    <property type="entry name" value="PHOSPHO-2-DEHYDRO-3-DEOXYHEPTONATE ALDOLASE DAHP SYNTHETASE"/>
    <property type="match status" value="1"/>
</dbReference>
<dbReference type="PIRSF" id="PIRSF001361">
    <property type="entry name" value="DAHP_synthase"/>
    <property type="match status" value="1"/>
</dbReference>
<accession>A0A0W0ZPS7</accession>
<dbReference type="NCBIfam" id="NF009395">
    <property type="entry name" value="PRK12755.1"/>
    <property type="match status" value="1"/>
</dbReference>
<dbReference type="OrthoDB" id="9807331at2"/>
<evidence type="ECO:0000256" key="2">
    <source>
        <dbReference type="ARBA" id="ARBA00004688"/>
    </source>
</evidence>
<proteinExistence type="inferred from homology"/>
<dbReference type="GO" id="GO:0003849">
    <property type="term" value="F:3-deoxy-7-phosphoheptulonate synthase activity"/>
    <property type="evidence" value="ECO:0007669"/>
    <property type="project" value="UniProtKB-EC"/>
</dbReference>
<evidence type="ECO:0000256" key="1">
    <source>
        <dbReference type="ARBA" id="ARBA00003726"/>
    </source>
</evidence>
<dbReference type="GO" id="GO:0005737">
    <property type="term" value="C:cytoplasm"/>
    <property type="evidence" value="ECO:0007669"/>
    <property type="project" value="TreeGrafter"/>
</dbReference>
<comment type="catalytic activity">
    <reaction evidence="7 8">
        <text>D-erythrose 4-phosphate + phosphoenolpyruvate + H2O = 7-phospho-2-dehydro-3-deoxy-D-arabino-heptonate + phosphate</text>
        <dbReference type="Rhea" id="RHEA:14717"/>
        <dbReference type="ChEBI" id="CHEBI:15377"/>
        <dbReference type="ChEBI" id="CHEBI:16897"/>
        <dbReference type="ChEBI" id="CHEBI:43474"/>
        <dbReference type="ChEBI" id="CHEBI:58394"/>
        <dbReference type="ChEBI" id="CHEBI:58702"/>
        <dbReference type="EC" id="2.5.1.54"/>
    </reaction>
</comment>
<dbReference type="STRING" id="40335.Ltuc_2596"/>
<dbReference type="Proteomes" id="UP000054693">
    <property type="component" value="Unassembled WGS sequence"/>
</dbReference>
<dbReference type="PATRIC" id="fig|40335.7.peg.2774"/>
<comment type="function">
    <text evidence="1 8">Stereospecific condensation of phosphoenolpyruvate (PEP) and D-erythrose-4-phosphate (E4P) giving rise to 3-deoxy-D-arabino-heptulosonate-7-phosphate (DAHP).</text>
</comment>
<organism evidence="10 11">
    <name type="scientific">Legionella tucsonensis</name>
    <dbReference type="NCBI Taxonomy" id="40335"/>
    <lineage>
        <taxon>Bacteria</taxon>
        <taxon>Pseudomonadati</taxon>
        <taxon>Pseudomonadota</taxon>
        <taxon>Gammaproteobacteria</taxon>
        <taxon>Legionellales</taxon>
        <taxon>Legionellaceae</taxon>
        <taxon>Legionella</taxon>
    </lineage>
</organism>
<dbReference type="EMBL" id="LNZA01000008">
    <property type="protein sequence ID" value="KTD71237.1"/>
    <property type="molecule type" value="Genomic_DNA"/>
</dbReference>
<dbReference type="UniPathway" id="UPA00053">
    <property type="reaction ID" value="UER00084"/>
</dbReference>
<evidence type="ECO:0000256" key="8">
    <source>
        <dbReference type="PIRNR" id="PIRNR001361"/>
    </source>
</evidence>
<dbReference type="Pfam" id="PF00793">
    <property type="entry name" value="DAHP_synth_1"/>
    <property type="match status" value="1"/>
</dbReference>
<protein>
    <recommendedName>
        <fullName evidence="8">Phospho-2-dehydro-3-deoxyheptonate aldolase</fullName>
        <ecNumber evidence="8">2.5.1.54</ecNumber>
    </recommendedName>
</protein>
<dbReference type="GO" id="GO:0008652">
    <property type="term" value="P:amino acid biosynthetic process"/>
    <property type="evidence" value="ECO:0007669"/>
    <property type="project" value="UniProtKB-KW"/>
</dbReference>
<keyword evidence="11" id="KW-1185">Reference proteome</keyword>
<dbReference type="GO" id="GO:0009073">
    <property type="term" value="P:aromatic amino acid family biosynthetic process"/>
    <property type="evidence" value="ECO:0007669"/>
    <property type="project" value="UniProtKB-KW"/>
</dbReference>
<dbReference type="NCBIfam" id="TIGR00034">
    <property type="entry name" value="aroFGH"/>
    <property type="match status" value="1"/>
</dbReference>
<dbReference type="EC" id="2.5.1.54" evidence="8"/>
<comment type="caution">
    <text evidence="10">The sequence shown here is derived from an EMBL/GenBank/DDBJ whole genome shotgun (WGS) entry which is preliminary data.</text>
</comment>
<keyword evidence="5 8" id="KW-0808">Transferase</keyword>